<dbReference type="Proteomes" id="UP001497516">
    <property type="component" value="Chromosome 9"/>
</dbReference>
<feature type="region of interest" description="Disordered" evidence="1">
    <location>
        <begin position="68"/>
        <end position="101"/>
    </location>
</feature>
<evidence type="ECO:0000313" key="2">
    <source>
        <dbReference type="EMBL" id="CAL1411442.1"/>
    </source>
</evidence>
<accession>A0AAV2GMH7</accession>
<evidence type="ECO:0000256" key="1">
    <source>
        <dbReference type="SAM" id="MobiDB-lite"/>
    </source>
</evidence>
<evidence type="ECO:0000313" key="3">
    <source>
        <dbReference type="Proteomes" id="UP001497516"/>
    </source>
</evidence>
<name>A0AAV2GMH7_9ROSI</name>
<organism evidence="2 3">
    <name type="scientific">Linum trigynum</name>
    <dbReference type="NCBI Taxonomy" id="586398"/>
    <lineage>
        <taxon>Eukaryota</taxon>
        <taxon>Viridiplantae</taxon>
        <taxon>Streptophyta</taxon>
        <taxon>Embryophyta</taxon>
        <taxon>Tracheophyta</taxon>
        <taxon>Spermatophyta</taxon>
        <taxon>Magnoliopsida</taxon>
        <taxon>eudicotyledons</taxon>
        <taxon>Gunneridae</taxon>
        <taxon>Pentapetalae</taxon>
        <taxon>rosids</taxon>
        <taxon>fabids</taxon>
        <taxon>Malpighiales</taxon>
        <taxon>Linaceae</taxon>
        <taxon>Linum</taxon>
    </lineage>
</organism>
<dbReference type="EMBL" id="OZ034822">
    <property type="protein sequence ID" value="CAL1411442.1"/>
    <property type="molecule type" value="Genomic_DNA"/>
</dbReference>
<gene>
    <name evidence="2" type="ORF">LTRI10_LOCUS50799</name>
</gene>
<sequence>MTSKDASISRKGEEKNVIQTKTPLKQVVGWEALNPQPLTIQGLEPSNDDDLLESEGDAKRLRRQLAKFQEANTPNGKHARTTGPSNDSSINVDKGARSRVP</sequence>
<proteinExistence type="predicted"/>
<feature type="compositionally biased region" description="Polar residues" evidence="1">
    <location>
        <begin position="82"/>
        <end position="91"/>
    </location>
</feature>
<reference evidence="2 3" key="1">
    <citation type="submission" date="2024-04" db="EMBL/GenBank/DDBJ databases">
        <authorList>
            <person name="Fracassetti M."/>
        </authorList>
    </citation>
    <scope>NUCLEOTIDE SEQUENCE [LARGE SCALE GENOMIC DNA]</scope>
</reference>
<keyword evidence="3" id="KW-1185">Reference proteome</keyword>
<dbReference type="AlphaFoldDB" id="A0AAV2GMH7"/>
<protein>
    <submittedName>
        <fullName evidence="2">Uncharacterized protein</fullName>
    </submittedName>
</protein>